<comment type="caution">
    <text evidence="1">The sequence shown here is derived from an EMBL/GenBank/DDBJ whole genome shotgun (WGS) entry which is preliminary data.</text>
</comment>
<evidence type="ECO:0000313" key="2">
    <source>
        <dbReference type="Proteomes" id="UP000886595"/>
    </source>
</evidence>
<organism evidence="1 2">
    <name type="scientific">Brassica carinata</name>
    <name type="common">Ethiopian mustard</name>
    <name type="synonym">Abyssinian cabbage</name>
    <dbReference type="NCBI Taxonomy" id="52824"/>
    <lineage>
        <taxon>Eukaryota</taxon>
        <taxon>Viridiplantae</taxon>
        <taxon>Streptophyta</taxon>
        <taxon>Embryophyta</taxon>
        <taxon>Tracheophyta</taxon>
        <taxon>Spermatophyta</taxon>
        <taxon>Magnoliopsida</taxon>
        <taxon>eudicotyledons</taxon>
        <taxon>Gunneridae</taxon>
        <taxon>Pentapetalae</taxon>
        <taxon>rosids</taxon>
        <taxon>malvids</taxon>
        <taxon>Brassicales</taxon>
        <taxon>Brassicaceae</taxon>
        <taxon>Brassiceae</taxon>
        <taxon>Brassica</taxon>
    </lineage>
</organism>
<gene>
    <name evidence="1" type="ORF">Bca52824_048778</name>
</gene>
<proteinExistence type="predicted"/>
<name>A0A8X7RHC8_BRACI</name>
<accession>A0A8X7RHC8</accession>
<dbReference type="OrthoDB" id="429626at2759"/>
<protein>
    <submittedName>
        <fullName evidence="1">Uncharacterized protein</fullName>
    </submittedName>
</protein>
<evidence type="ECO:0000313" key="1">
    <source>
        <dbReference type="EMBL" id="KAG2289174.1"/>
    </source>
</evidence>
<reference evidence="1 2" key="1">
    <citation type="submission" date="2020-02" db="EMBL/GenBank/DDBJ databases">
        <authorList>
            <person name="Ma Q."/>
            <person name="Huang Y."/>
            <person name="Song X."/>
            <person name="Pei D."/>
        </authorList>
    </citation>
    <scope>NUCLEOTIDE SEQUENCE [LARGE SCALE GENOMIC DNA]</scope>
    <source>
        <strain evidence="1">Sxm20200214</strain>
        <tissue evidence="1">Leaf</tissue>
    </source>
</reference>
<dbReference type="EMBL" id="JAAMPC010000010">
    <property type="protein sequence ID" value="KAG2289174.1"/>
    <property type="molecule type" value="Genomic_DNA"/>
</dbReference>
<keyword evidence="2" id="KW-1185">Reference proteome</keyword>
<dbReference type="AlphaFoldDB" id="A0A8X7RHC8"/>
<sequence>VGSSSVSRNSATASEHLFNRNAARVDWRIDNPISDILIDSPSEGVELTPKLQFLSQSDIVSKAIFDANVLSTCHGGIE</sequence>
<dbReference type="Proteomes" id="UP000886595">
    <property type="component" value="Unassembled WGS sequence"/>
</dbReference>
<feature type="non-terminal residue" evidence="1">
    <location>
        <position position="78"/>
    </location>
</feature>